<dbReference type="InterPro" id="IPR013096">
    <property type="entry name" value="Cupin_2"/>
</dbReference>
<dbReference type="GO" id="GO:0051213">
    <property type="term" value="F:dioxygenase activity"/>
    <property type="evidence" value="ECO:0007669"/>
    <property type="project" value="UniProtKB-KW"/>
</dbReference>
<name>A0A2U9P537_STRAS</name>
<dbReference type="PANTHER" id="PTHR41517:SF1">
    <property type="entry name" value="CUPIN"/>
    <property type="match status" value="1"/>
</dbReference>
<evidence type="ECO:0000256" key="1">
    <source>
        <dbReference type="ARBA" id="ARBA00022964"/>
    </source>
</evidence>
<dbReference type="KEGG" id="sact:DMT42_22440"/>
<dbReference type="RefSeq" id="WP_110629674.1">
    <property type="nucleotide sequence ID" value="NZ_CP029788.1"/>
</dbReference>
<dbReference type="InterPro" id="IPR047183">
    <property type="entry name" value="GDO-like"/>
</dbReference>
<evidence type="ECO:0000313" key="4">
    <source>
        <dbReference type="EMBL" id="AWT44776.1"/>
    </source>
</evidence>
<dbReference type="EMBL" id="CP029788">
    <property type="protein sequence ID" value="AWT44776.1"/>
    <property type="molecule type" value="Genomic_DNA"/>
</dbReference>
<sequence>MPVQTGSQSPYAEFRKRHVRQQPSPVVWQWENLAKELEAAEHTEYGTLTLAAPGGSHEIVPGTSMTFQVVRTGDRTTTHAHSWWHLYFVRSGAGTVIFDETGESAELTGGDILLIPAWSAHHFENHEADEDLLLLNMSNLPQLAAIHNNFSEEHA</sequence>
<dbReference type="AlphaFoldDB" id="A0A2U9P537"/>
<keyword evidence="1" id="KW-0223">Dioxygenase</keyword>
<protein>
    <recommendedName>
        <fullName evidence="3">Cupin type-2 domain-containing protein</fullName>
    </recommendedName>
</protein>
<organism evidence="4 5">
    <name type="scientific">Streptomyces actuosus</name>
    <dbReference type="NCBI Taxonomy" id="1885"/>
    <lineage>
        <taxon>Bacteria</taxon>
        <taxon>Bacillati</taxon>
        <taxon>Actinomycetota</taxon>
        <taxon>Actinomycetes</taxon>
        <taxon>Kitasatosporales</taxon>
        <taxon>Streptomycetaceae</taxon>
        <taxon>Streptomyces</taxon>
    </lineage>
</organism>
<dbReference type="SUPFAM" id="SSF51182">
    <property type="entry name" value="RmlC-like cupins"/>
    <property type="match status" value="1"/>
</dbReference>
<keyword evidence="2" id="KW-0560">Oxidoreductase</keyword>
<dbReference type="InterPro" id="IPR011051">
    <property type="entry name" value="RmlC_Cupin_sf"/>
</dbReference>
<proteinExistence type="predicted"/>
<dbReference type="CDD" id="cd02208">
    <property type="entry name" value="cupin_RmlC-like"/>
    <property type="match status" value="1"/>
</dbReference>
<evidence type="ECO:0000256" key="2">
    <source>
        <dbReference type="ARBA" id="ARBA00023002"/>
    </source>
</evidence>
<dbReference type="Proteomes" id="UP000247634">
    <property type="component" value="Chromosome"/>
</dbReference>
<feature type="domain" description="Cupin type-2" evidence="3">
    <location>
        <begin position="68"/>
        <end position="135"/>
    </location>
</feature>
<accession>A0A2U9P537</accession>
<reference evidence="4 5" key="1">
    <citation type="submission" date="2018-06" db="EMBL/GenBank/DDBJ databases">
        <title>The complete genome sequence of a nosiheptide producer Streptomyces actuosus ATCC 25421: deducing the ability of producing a new class III lantibiotics.</title>
        <authorList>
            <person name="Liu W."/>
            <person name="Sun F."/>
            <person name="Hu Y."/>
        </authorList>
    </citation>
    <scope>NUCLEOTIDE SEQUENCE [LARGE SCALE GENOMIC DNA]</scope>
    <source>
        <strain evidence="4 5">ATCC 25421</strain>
    </source>
</reference>
<dbReference type="Gene3D" id="2.60.120.10">
    <property type="entry name" value="Jelly Rolls"/>
    <property type="match status" value="1"/>
</dbReference>
<evidence type="ECO:0000313" key="5">
    <source>
        <dbReference type="Proteomes" id="UP000247634"/>
    </source>
</evidence>
<evidence type="ECO:0000259" key="3">
    <source>
        <dbReference type="Pfam" id="PF07883"/>
    </source>
</evidence>
<keyword evidence="5" id="KW-1185">Reference proteome</keyword>
<gene>
    <name evidence="4" type="ORF">DMT42_22440</name>
</gene>
<dbReference type="InterPro" id="IPR014710">
    <property type="entry name" value="RmlC-like_jellyroll"/>
</dbReference>
<dbReference type="PANTHER" id="PTHR41517">
    <property type="entry name" value="1,2-DIOXYGENASE PROTEIN-RELATED"/>
    <property type="match status" value="1"/>
</dbReference>
<dbReference type="Pfam" id="PF07883">
    <property type="entry name" value="Cupin_2"/>
    <property type="match status" value="1"/>
</dbReference>
<dbReference type="OrthoDB" id="4196845at2"/>